<dbReference type="Proteomes" id="UP000066042">
    <property type="component" value="Chromosome"/>
</dbReference>
<dbReference type="PATRIC" id="fig|55802.8.peg.918"/>
<evidence type="ECO:0000313" key="2">
    <source>
        <dbReference type="Proteomes" id="UP000066042"/>
    </source>
</evidence>
<name>A0A0S1XAP4_THEBA</name>
<gene>
    <name evidence="1" type="ORF">TBCH5v1_0920</name>
</gene>
<accession>A0A0S1XAP4</accession>
<dbReference type="STRING" id="55802.TBCH5v1_0920"/>
<organism evidence="1 2">
    <name type="scientific">Thermococcus barophilus</name>
    <dbReference type="NCBI Taxonomy" id="55802"/>
    <lineage>
        <taxon>Archaea</taxon>
        <taxon>Methanobacteriati</taxon>
        <taxon>Methanobacteriota</taxon>
        <taxon>Thermococci</taxon>
        <taxon>Thermococcales</taxon>
        <taxon>Thermococcaceae</taxon>
        <taxon>Thermococcus</taxon>
    </lineage>
</organism>
<protein>
    <submittedName>
        <fullName evidence="1">Uncharacterized protein</fullName>
    </submittedName>
</protein>
<reference evidence="1 2" key="1">
    <citation type="journal article" date="2016" name="Genome Announc.">
        <title>Complete genome sequence of the hyperthermophilic and piezophilic archaeon Thermococcus barophilus Ch5, capable of growth at the expense of hydrogenogenesis from carbon monoxide and formate.</title>
        <authorList>
            <person name="Oger P."/>
            <person name="Sokolova T.G."/>
            <person name="Kozhevnikova D.A."/>
            <person name="Taranov E.A."/>
            <person name="Vannier P."/>
            <person name="Lee H.S."/>
            <person name="Kwon K.K."/>
            <person name="Kang S.G."/>
            <person name="Lee J.H."/>
            <person name="Bonch-Osmolovskaya E.A."/>
            <person name="Lebedinsky A.V."/>
        </authorList>
    </citation>
    <scope>NUCLEOTIDE SEQUENCE [LARGE SCALE GENOMIC DNA]</scope>
    <source>
        <strain evidence="2">Ch5</strain>
    </source>
</reference>
<dbReference type="EMBL" id="CP013050">
    <property type="protein sequence ID" value="ALM74869.1"/>
    <property type="molecule type" value="Genomic_DNA"/>
</dbReference>
<dbReference type="AlphaFoldDB" id="A0A0S1XAP4"/>
<proteinExistence type="predicted"/>
<sequence>MKKKERSVRAMVIYFKDEKALNHLLKHGVVYTIRKHKRKRTGKDWLAKDRKSGKIANVIVEYVGKLEIVYLGDNKWRGGIVFPNGKKYVYDDYLDEKYVQHSGFKTLNAWIRALMRLNGIRTWRKMTIDWHLYKVTLVKKLEERDRRGS</sequence>
<evidence type="ECO:0000313" key="1">
    <source>
        <dbReference type="EMBL" id="ALM74869.1"/>
    </source>
</evidence>